<evidence type="ECO:0000256" key="3">
    <source>
        <dbReference type="ARBA" id="ARBA00004123"/>
    </source>
</evidence>
<gene>
    <name evidence="11" type="ORF">AAE3_LOCUS3174</name>
</gene>
<keyword evidence="7" id="KW-0378">Hydrolase</keyword>
<sequence>MTNQPQTLNSNMILPQLNADDSLEGWPASLKDLYTFDPSTSTWVPRTPTTHPLIDPVPVNSLAVATWNVNFMPAYERSRLRAALDHLQTLISPLAVPCMVLIQEMHFNCFSALLQHPWVREQYDLTDVSPRTWENFGSNYGTVTLVPRAWAGNTVSVFRTKFKGSRMSREALFVDLVVPVEDTGALVQPEEPEPEPKIIRIANVHLESLRGQGDPARIRQLKSVAAFLSAPKIYAGLVGGDMNPIAPTDARLRSDLVFGMPGLSAMSPCLRRKQK</sequence>
<evidence type="ECO:0000313" key="12">
    <source>
        <dbReference type="Proteomes" id="UP000467700"/>
    </source>
</evidence>
<reference evidence="11 12" key="1">
    <citation type="submission" date="2020-01" db="EMBL/GenBank/DDBJ databases">
        <authorList>
            <person name="Gupta K D."/>
        </authorList>
    </citation>
    <scope>NUCLEOTIDE SEQUENCE [LARGE SCALE GENOMIC DNA]</scope>
</reference>
<evidence type="ECO:0000256" key="1">
    <source>
        <dbReference type="ARBA" id="ARBA00001936"/>
    </source>
</evidence>
<keyword evidence="4" id="KW-0540">Nuclease</keyword>
<organism evidence="11 12">
    <name type="scientific">Cyclocybe aegerita</name>
    <name type="common">Black poplar mushroom</name>
    <name type="synonym">Agrocybe aegerita</name>
    <dbReference type="NCBI Taxonomy" id="1973307"/>
    <lineage>
        <taxon>Eukaryota</taxon>
        <taxon>Fungi</taxon>
        <taxon>Dikarya</taxon>
        <taxon>Basidiomycota</taxon>
        <taxon>Agaricomycotina</taxon>
        <taxon>Agaricomycetes</taxon>
        <taxon>Agaricomycetidae</taxon>
        <taxon>Agaricales</taxon>
        <taxon>Agaricineae</taxon>
        <taxon>Bolbitiaceae</taxon>
        <taxon>Cyclocybe</taxon>
    </lineage>
</organism>
<dbReference type="GO" id="GO:0006302">
    <property type="term" value="P:double-strand break repair"/>
    <property type="evidence" value="ECO:0007669"/>
    <property type="project" value="TreeGrafter"/>
</dbReference>
<dbReference type="GO" id="GO:0046872">
    <property type="term" value="F:metal ion binding"/>
    <property type="evidence" value="ECO:0007669"/>
    <property type="project" value="UniProtKB-KW"/>
</dbReference>
<dbReference type="Proteomes" id="UP000467700">
    <property type="component" value="Unassembled WGS sequence"/>
</dbReference>
<dbReference type="InterPro" id="IPR036691">
    <property type="entry name" value="Endo/exonu/phosph_ase_sf"/>
</dbReference>
<comment type="subcellular location">
    <subcellularLocation>
        <location evidence="3">Nucleus</location>
    </subcellularLocation>
</comment>
<dbReference type="EMBL" id="CACVBS010000031">
    <property type="protein sequence ID" value="CAA7260906.1"/>
    <property type="molecule type" value="Genomic_DNA"/>
</dbReference>
<dbReference type="GO" id="GO:0004518">
    <property type="term" value="F:nuclease activity"/>
    <property type="evidence" value="ECO:0007669"/>
    <property type="project" value="UniProtKB-KW"/>
</dbReference>
<dbReference type="PANTHER" id="PTHR15822">
    <property type="entry name" value="TRAF AND TNF RECEPTOR-ASSOCIATED PROTEIN"/>
    <property type="match status" value="1"/>
</dbReference>
<dbReference type="Gene3D" id="3.60.10.10">
    <property type="entry name" value="Endonuclease/exonuclease/phosphatase"/>
    <property type="match status" value="1"/>
</dbReference>
<protein>
    <recommendedName>
        <fullName evidence="13">Endonuclease/exonuclease/phosphatase domain-containing protein</fullName>
    </recommendedName>
</protein>
<evidence type="ECO:0000256" key="10">
    <source>
        <dbReference type="ARBA" id="ARBA00023242"/>
    </source>
</evidence>
<evidence type="ECO:0000313" key="11">
    <source>
        <dbReference type="EMBL" id="CAA7260906.1"/>
    </source>
</evidence>
<keyword evidence="8" id="KW-0460">Magnesium</keyword>
<dbReference type="OrthoDB" id="9975959at2759"/>
<evidence type="ECO:0000256" key="5">
    <source>
        <dbReference type="ARBA" id="ARBA00022723"/>
    </source>
</evidence>
<comment type="cofactor">
    <cofactor evidence="2">
        <name>Mg(2+)</name>
        <dbReference type="ChEBI" id="CHEBI:18420"/>
    </cofactor>
</comment>
<evidence type="ECO:0008006" key="13">
    <source>
        <dbReference type="Google" id="ProtNLM"/>
    </source>
</evidence>
<dbReference type="AlphaFoldDB" id="A0A8S0W846"/>
<keyword evidence="12" id="KW-1185">Reference proteome</keyword>
<comment type="cofactor">
    <cofactor evidence="1">
        <name>Mn(2+)</name>
        <dbReference type="ChEBI" id="CHEBI:29035"/>
    </cofactor>
</comment>
<name>A0A8S0W846_CYCAE</name>
<accession>A0A8S0W846</accession>
<dbReference type="GO" id="GO:0005634">
    <property type="term" value="C:nucleus"/>
    <property type="evidence" value="ECO:0007669"/>
    <property type="project" value="UniProtKB-SubCell"/>
</dbReference>
<evidence type="ECO:0000256" key="8">
    <source>
        <dbReference type="ARBA" id="ARBA00022842"/>
    </source>
</evidence>
<evidence type="ECO:0000256" key="9">
    <source>
        <dbReference type="ARBA" id="ARBA00023204"/>
    </source>
</evidence>
<keyword evidence="6" id="KW-0227">DNA damage</keyword>
<evidence type="ECO:0000256" key="4">
    <source>
        <dbReference type="ARBA" id="ARBA00022722"/>
    </source>
</evidence>
<keyword evidence="9" id="KW-0234">DNA repair</keyword>
<dbReference type="GO" id="GO:0070260">
    <property type="term" value="F:5'-tyrosyl-DNA phosphodiesterase activity"/>
    <property type="evidence" value="ECO:0007669"/>
    <property type="project" value="TreeGrafter"/>
</dbReference>
<dbReference type="PANTHER" id="PTHR15822:SF4">
    <property type="entry name" value="TYROSYL-DNA PHOSPHODIESTERASE 2"/>
    <property type="match status" value="1"/>
</dbReference>
<evidence type="ECO:0000256" key="6">
    <source>
        <dbReference type="ARBA" id="ARBA00022763"/>
    </source>
</evidence>
<keyword evidence="10" id="KW-0539">Nucleus</keyword>
<keyword evidence="5" id="KW-0479">Metal-binding</keyword>
<evidence type="ECO:0000256" key="7">
    <source>
        <dbReference type="ARBA" id="ARBA00022801"/>
    </source>
</evidence>
<dbReference type="InterPro" id="IPR051547">
    <property type="entry name" value="TDP2-like"/>
</dbReference>
<proteinExistence type="predicted"/>
<dbReference type="SUPFAM" id="SSF56219">
    <property type="entry name" value="DNase I-like"/>
    <property type="match status" value="1"/>
</dbReference>
<dbReference type="GO" id="GO:0003697">
    <property type="term" value="F:single-stranded DNA binding"/>
    <property type="evidence" value="ECO:0007669"/>
    <property type="project" value="TreeGrafter"/>
</dbReference>
<evidence type="ECO:0000256" key="2">
    <source>
        <dbReference type="ARBA" id="ARBA00001946"/>
    </source>
</evidence>
<comment type="caution">
    <text evidence="11">The sequence shown here is derived from an EMBL/GenBank/DDBJ whole genome shotgun (WGS) entry which is preliminary data.</text>
</comment>
<dbReference type="GO" id="GO:0005737">
    <property type="term" value="C:cytoplasm"/>
    <property type="evidence" value="ECO:0007669"/>
    <property type="project" value="TreeGrafter"/>
</dbReference>